<evidence type="ECO:0000313" key="4">
    <source>
        <dbReference type="Proteomes" id="UP000175691"/>
    </source>
</evidence>
<organism evidence="3 4">
    <name type="scientific">Alteromonas confluentis</name>
    <dbReference type="NCBI Taxonomy" id="1656094"/>
    <lineage>
        <taxon>Bacteria</taxon>
        <taxon>Pseudomonadati</taxon>
        <taxon>Pseudomonadota</taxon>
        <taxon>Gammaproteobacteria</taxon>
        <taxon>Alteromonadales</taxon>
        <taxon>Alteromonadaceae</taxon>
        <taxon>Alteromonas/Salinimonas group</taxon>
        <taxon>Alteromonas</taxon>
    </lineage>
</organism>
<dbReference type="STRING" id="1656094.BFC18_13855"/>
<feature type="region of interest" description="Disordered" evidence="1">
    <location>
        <begin position="21"/>
        <end position="48"/>
    </location>
</feature>
<dbReference type="PROSITE" id="PS51257">
    <property type="entry name" value="PROKAR_LIPOPROTEIN"/>
    <property type="match status" value="1"/>
</dbReference>
<gene>
    <name evidence="3" type="ORF">BFC18_13855</name>
</gene>
<sequence length="414" mass="44930">MNKKTLSLSILLALSAAACSPDKSAETASQSPQVKTSEQSEVASLSVSNPQGGAALPQLLSFPASDFSDADAVTKKVADFPSEWVKNAQGEDVLNVLVTLEPGEIAPIALVDNAPEAPDVAYAELSVRNGGEWNGSKYEAEGFSFENVESFTAPQQLTDHSYYLRYEGPGWENDLVGYRLYLDWRNGTDIFVKTGNEPVLHQVGQDGYDNYHELSEWGVDVLKVGKALGLGSFGRMDGDNVMHMQNVAEMSWKLDNDNKLSAGFTVNYDGWEVAGKTVDATAHYAINAGDPSTLLTVNLSEPVDNLVTGVVKHAGVNYVELEMNGYGVIATYGKQSLLGEDDELGMALFYKVDDISRKFEAEHDYLIEFKPATEMSYQFMAVWPSHPDSPKDEAGFVALLKTKLKALASPVTAG</sequence>
<dbReference type="Proteomes" id="UP000175691">
    <property type="component" value="Unassembled WGS sequence"/>
</dbReference>
<proteinExistence type="predicted"/>
<evidence type="ECO:0000256" key="1">
    <source>
        <dbReference type="SAM" id="MobiDB-lite"/>
    </source>
</evidence>
<dbReference type="AlphaFoldDB" id="A0A1E7Z9Y2"/>
<protein>
    <submittedName>
        <fullName evidence="3">DUF4861 domain-containing protein</fullName>
    </submittedName>
</protein>
<comment type="caution">
    <text evidence="3">The sequence shown here is derived from an EMBL/GenBank/DDBJ whole genome shotgun (WGS) entry which is preliminary data.</text>
</comment>
<feature type="chain" id="PRO_5009209552" evidence="2">
    <location>
        <begin position="19"/>
        <end position="414"/>
    </location>
</feature>
<evidence type="ECO:0000313" key="3">
    <source>
        <dbReference type="EMBL" id="OFC70261.1"/>
    </source>
</evidence>
<keyword evidence="2" id="KW-0732">Signal</keyword>
<name>A0A1E7Z9Y2_9ALTE</name>
<keyword evidence="4" id="KW-1185">Reference proteome</keyword>
<feature type="compositionally biased region" description="Polar residues" evidence="1">
    <location>
        <begin position="26"/>
        <end position="48"/>
    </location>
</feature>
<feature type="signal peptide" evidence="2">
    <location>
        <begin position="1"/>
        <end position="18"/>
    </location>
</feature>
<dbReference type="Pfam" id="PF16153">
    <property type="entry name" value="DUF4861"/>
    <property type="match status" value="1"/>
</dbReference>
<dbReference type="OrthoDB" id="6381507at2"/>
<dbReference type="InterPro" id="IPR032342">
    <property type="entry name" value="DUF4861"/>
</dbReference>
<evidence type="ECO:0000256" key="2">
    <source>
        <dbReference type="SAM" id="SignalP"/>
    </source>
</evidence>
<accession>A0A1E7Z9Y2</accession>
<dbReference type="EMBL" id="MDHN01000029">
    <property type="protein sequence ID" value="OFC70261.1"/>
    <property type="molecule type" value="Genomic_DNA"/>
</dbReference>
<dbReference type="RefSeq" id="WP_070125904.1">
    <property type="nucleotide sequence ID" value="NZ_MDHN01000029.1"/>
</dbReference>
<reference evidence="3 4" key="1">
    <citation type="submission" date="2016-08" db="EMBL/GenBank/DDBJ databases">
        <authorList>
            <person name="Seilhamer J.J."/>
        </authorList>
    </citation>
    <scope>NUCLEOTIDE SEQUENCE [LARGE SCALE GENOMIC DNA]</scope>
    <source>
        <strain evidence="3 4">KCTC 42603</strain>
    </source>
</reference>